<proteinExistence type="predicted"/>
<organism evidence="2 3">
    <name type="scientific">Glossina austeni</name>
    <name type="common">Savannah tsetse fly</name>
    <dbReference type="NCBI Taxonomy" id="7395"/>
    <lineage>
        <taxon>Eukaryota</taxon>
        <taxon>Metazoa</taxon>
        <taxon>Ecdysozoa</taxon>
        <taxon>Arthropoda</taxon>
        <taxon>Hexapoda</taxon>
        <taxon>Insecta</taxon>
        <taxon>Pterygota</taxon>
        <taxon>Neoptera</taxon>
        <taxon>Endopterygota</taxon>
        <taxon>Diptera</taxon>
        <taxon>Brachycera</taxon>
        <taxon>Muscomorpha</taxon>
        <taxon>Hippoboscoidea</taxon>
        <taxon>Glossinidae</taxon>
        <taxon>Glossina</taxon>
    </lineage>
</organism>
<reference evidence="2" key="1">
    <citation type="submission" date="2020-05" db="UniProtKB">
        <authorList>
            <consortium name="EnsemblMetazoa"/>
        </authorList>
    </citation>
    <scope>IDENTIFICATION</scope>
    <source>
        <strain evidence="2">TTRI</strain>
    </source>
</reference>
<sequence>MTFGLDRVLLLILTTLLPIYDKIGKLAIFEIVQRERFVRKGKKTETYRWFKTSELHEIPGDNERYEHMSLSHKSRCNFCQCNVVQLVQHCTTGCRKLLHMQLQNKIDLHNIKFRRMILPLCSYPYKTLIAGDTIYGKRTCKQVNKNYYTMMGDHVAASQTHSI</sequence>
<keyword evidence="1" id="KW-0732">Signal</keyword>
<dbReference type="AlphaFoldDB" id="A0A1A9UPG3"/>
<evidence type="ECO:0000313" key="2">
    <source>
        <dbReference type="EnsemblMetazoa" id="GAUT011205-PA"/>
    </source>
</evidence>
<accession>A0A1A9UPG3</accession>
<dbReference type="Proteomes" id="UP000078200">
    <property type="component" value="Unassembled WGS sequence"/>
</dbReference>
<name>A0A1A9UPG3_GLOAU</name>
<evidence type="ECO:0000256" key="1">
    <source>
        <dbReference type="SAM" id="SignalP"/>
    </source>
</evidence>
<feature type="signal peptide" evidence="1">
    <location>
        <begin position="1"/>
        <end position="24"/>
    </location>
</feature>
<dbReference type="VEuPathDB" id="VectorBase:GAUT011205"/>
<keyword evidence="3" id="KW-1185">Reference proteome</keyword>
<feature type="chain" id="PRO_5008398709" evidence="1">
    <location>
        <begin position="25"/>
        <end position="163"/>
    </location>
</feature>
<protein>
    <submittedName>
        <fullName evidence="2">Uncharacterized protein</fullName>
    </submittedName>
</protein>
<evidence type="ECO:0000313" key="3">
    <source>
        <dbReference type="Proteomes" id="UP000078200"/>
    </source>
</evidence>
<dbReference type="EnsemblMetazoa" id="GAUT011205-RA">
    <property type="protein sequence ID" value="GAUT011205-PA"/>
    <property type="gene ID" value="GAUT011205"/>
</dbReference>